<dbReference type="InterPro" id="IPR041881">
    <property type="entry name" value="PqqD_sf"/>
</dbReference>
<dbReference type="RefSeq" id="WP_339096553.1">
    <property type="nucleotide sequence ID" value="NZ_CP149782.1"/>
</dbReference>
<proteinExistence type="predicted"/>
<sequence length="86" mass="9261">MTAFWIANPDVLVTDLGDELVLMHPGRSEMFSLNAAGRLLWQALPATPDTLTDLLAGHYGLGRAQAQADTAAVLSDLQARDLVRQS</sequence>
<evidence type="ECO:0000313" key="1">
    <source>
        <dbReference type="EMBL" id="WYF45332.1"/>
    </source>
</evidence>
<dbReference type="Pfam" id="PF05402">
    <property type="entry name" value="PqqD"/>
    <property type="match status" value="1"/>
</dbReference>
<reference evidence="1" key="1">
    <citation type="submission" date="2024-03" db="EMBL/GenBank/DDBJ databases">
        <title>Deinococcus weizhi sp. nov., isolated from human skin.</title>
        <authorList>
            <person name="Wei Z."/>
            <person name="Tian F."/>
            <person name="Yang C."/>
            <person name="Xin L.T."/>
            <person name="Wen Z.J."/>
            <person name="Lan K.C."/>
            <person name="Yu L."/>
            <person name="Zhe W."/>
            <person name="Dan F.D."/>
            <person name="Jun W."/>
            <person name="Rui Z."/>
            <person name="Yong X.J."/>
            <person name="Ting Y."/>
            <person name="Wei X."/>
            <person name="Xu Z.G."/>
            <person name="Xin Z."/>
            <person name="Dong F.G."/>
            <person name="Ni X.M."/>
            <person name="Zheng M.G."/>
            <person name="Chun Y."/>
            <person name="Qian W.X."/>
        </authorList>
    </citation>
    <scope>NUCLEOTIDE SEQUENCE</scope>
    <source>
        <strain evidence="1">VB142</strain>
    </source>
</reference>
<gene>
    <name evidence="1" type="ORF">WDJ50_04180</name>
</gene>
<dbReference type="AlphaFoldDB" id="A0AAU6Q3V9"/>
<protein>
    <submittedName>
        <fullName evidence="1">PqqD family protein</fullName>
    </submittedName>
</protein>
<dbReference type="EMBL" id="CP149782">
    <property type="protein sequence ID" value="WYF45332.1"/>
    <property type="molecule type" value="Genomic_DNA"/>
</dbReference>
<accession>A0AAU6Q3V9</accession>
<organism evidence="1">
    <name type="scientific">Deinococcus sp. VB142</name>
    <dbReference type="NCBI Taxonomy" id="3112952"/>
    <lineage>
        <taxon>Bacteria</taxon>
        <taxon>Thermotogati</taxon>
        <taxon>Deinococcota</taxon>
        <taxon>Deinococci</taxon>
        <taxon>Deinococcales</taxon>
        <taxon>Deinococcaceae</taxon>
        <taxon>Deinococcus</taxon>
    </lineage>
</organism>
<name>A0AAU6Q3V9_9DEIO</name>
<dbReference type="Gene3D" id="1.10.10.1150">
    <property type="entry name" value="Coenzyme PQQ synthesis protein D (PqqD)"/>
    <property type="match status" value="1"/>
</dbReference>
<dbReference type="InterPro" id="IPR008792">
    <property type="entry name" value="PQQD"/>
</dbReference>